<feature type="domain" description="GH64" evidence="1">
    <location>
        <begin position="1"/>
        <end position="377"/>
    </location>
</feature>
<evidence type="ECO:0000313" key="3">
    <source>
        <dbReference type="Proteomes" id="UP001296104"/>
    </source>
</evidence>
<keyword evidence="3" id="KW-1185">Reference proteome</keyword>
<organism evidence="2 3">
    <name type="scientific">Lecanosticta acicola</name>
    <dbReference type="NCBI Taxonomy" id="111012"/>
    <lineage>
        <taxon>Eukaryota</taxon>
        <taxon>Fungi</taxon>
        <taxon>Dikarya</taxon>
        <taxon>Ascomycota</taxon>
        <taxon>Pezizomycotina</taxon>
        <taxon>Dothideomycetes</taxon>
        <taxon>Dothideomycetidae</taxon>
        <taxon>Mycosphaerellales</taxon>
        <taxon>Mycosphaerellaceae</taxon>
        <taxon>Lecanosticta</taxon>
    </lineage>
</organism>
<dbReference type="AlphaFoldDB" id="A0AAI8YWV9"/>
<dbReference type="EMBL" id="CAVMBE010000017">
    <property type="protein sequence ID" value="CAK3963857.1"/>
    <property type="molecule type" value="Genomic_DNA"/>
</dbReference>
<evidence type="ECO:0000313" key="2">
    <source>
        <dbReference type="EMBL" id="CAK3963857.1"/>
    </source>
</evidence>
<dbReference type="PANTHER" id="PTHR38165">
    <property type="match status" value="1"/>
</dbReference>
<evidence type="ECO:0000259" key="1">
    <source>
        <dbReference type="PROSITE" id="PS52006"/>
    </source>
</evidence>
<reference evidence="2" key="1">
    <citation type="submission" date="2023-11" db="EMBL/GenBank/DDBJ databases">
        <authorList>
            <person name="Alioto T."/>
            <person name="Alioto T."/>
            <person name="Gomez Garrido J."/>
        </authorList>
    </citation>
    <scope>NUCLEOTIDE SEQUENCE</scope>
</reference>
<dbReference type="InterPro" id="IPR032477">
    <property type="entry name" value="Glyco_hydro_64"/>
</dbReference>
<comment type="caution">
    <text evidence="2">The sequence shown here is derived from an EMBL/GenBank/DDBJ whole genome shotgun (WGS) entry which is preliminary data.</text>
</comment>
<dbReference type="Proteomes" id="UP001296104">
    <property type="component" value="Unassembled WGS sequence"/>
</dbReference>
<name>A0AAI8YWV9_9PEZI</name>
<gene>
    <name evidence="2" type="ORF">LECACI_7A003477</name>
</gene>
<dbReference type="Pfam" id="PF16483">
    <property type="entry name" value="Glyco_hydro_64"/>
    <property type="match status" value="1"/>
</dbReference>
<dbReference type="PANTHER" id="PTHR38165:SF1">
    <property type="entry name" value="GLUCANASE B"/>
    <property type="match status" value="1"/>
</dbReference>
<dbReference type="InterPro" id="IPR037176">
    <property type="entry name" value="Osmotin/thaumatin-like_sf"/>
</dbReference>
<dbReference type="Gene3D" id="3.30.920.50">
    <property type="entry name" value="Beta-1,3-glucanase, C-terminal domain"/>
    <property type="match status" value="1"/>
</dbReference>
<dbReference type="InterPro" id="IPR037398">
    <property type="entry name" value="Glyco_hydro_64_fam"/>
</dbReference>
<accession>A0AAI8YWV9</accession>
<protein>
    <recommendedName>
        <fullName evidence="1">GH64 domain-containing protein</fullName>
    </recommendedName>
</protein>
<dbReference type="PROSITE" id="PS52006">
    <property type="entry name" value="GH64"/>
    <property type="match status" value="1"/>
</dbReference>
<dbReference type="InterPro" id="IPR042517">
    <property type="entry name" value="Glyco_hydro_64_N_2"/>
</dbReference>
<sequence length="389" mass="42422">MYAYIQGLNKDGDIVFVGPSHSFFTPQAPSSSYAPVKIAESSITIQLQHGPTHLIIPGELTSGRVYLAEQPLQFAIVRFGNDSSGLVTPDATNEKDASMKVPWGFAEFTFSEKAGLILNPSYVDFAPPLALELSAEGSTKSTTQVNTGLPVDGLARICDMLKAQAAIDGQPWDQLCIRDQDAGKILRVVSPNIRRYQMRTPGRIQNSSNIFDGYFESYVGEVWQHYASQPGGLTFDTQSPTGDILCTMQGDVFNCDHNAGTISKPSTGDILTCSEGQLANVGTDEHKSVVARMCAAFVRSTIMPSKKLPDMKTARQPSNDIKPNMYYTNDVCNHYSRIIHSVLPGKRGYAFPYDDVNPPEPGNQTMSADGIISVRNPEWVKITIGGRAN</sequence>
<dbReference type="Gene3D" id="2.60.110.10">
    <property type="entry name" value="Thaumatin"/>
    <property type="match status" value="1"/>
</dbReference>
<proteinExistence type="predicted"/>